<dbReference type="Proteomes" id="UP000023152">
    <property type="component" value="Unassembled WGS sequence"/>
</dbReference>
<evidence type="ECO:0000313" key="2">
    <source>
        <dbReference type="EMBL" id="ETO24278.1"/>
    </source>
</evidence>
<dbReference type="Pfam" id="PF04577">
    <property type="entry name" value="Glyco_transf_61"/>
    <property type="match status" value="1"/>
</dbReference>
<keyword evidence="3" id="KW-1185">Reference proteome</keyword>
<protein>
    <recommendedName>
        <fullName evidence="1">Glycosyltransferase 61 catalytic domain-containing protein</fullName>
    </recommendedName>
</protein>
<dbReference type="GO" id="GO:0016757">
    <property type="term" value="F:glycosyltransferase activity"/>
    <property type="evidence" value="ECO:0007669"/>
    <property type="project" value="InterPro"/>
</dbReference>
<dbReference type="InterPro" id="IPR049625">
    <property type="entry name" value="Glyco_transf_61_cat"/>
</dbReference>
<gene>
    <name evidence="2" type="ORF">RFI_12879</name>
</gene>
<accession>X6NEG0</accession>
<reference evidence="2 3" key="1">
    <citation type="journal article" date="2013" name="Curr. Biol.">
        <title>The Genome of the Foraminiferan Reticulomyxa filosa.</title>
        <authorList>
            <person name="Glockner G."/>
            <person name="Hulsmann N."/>
            <person name="Schleicher M."/>
            <person name="Noegel A.A."/>
            <person name="Eichinger L."/>
            <person name="Gallinger C."/>
            <person name="Pawlowski J."/>
            <person name="Sierra R."/>
            <person name="Euteneuer U."/>
            <person name="Pillet L."/>
            <person name="Moustafa A."/>
            <person name="Platzer M."/>
            <person name="Groth M."/>
            <person name="Szafranski K."/>
            <person name="Schliwa M."/>
        </authorList>
    </citation>
    <scope>NUCLEOTIDE SEQUENCE [LARGE SCALE GENOMIC DNA]</scope>
</reference>
<proteinExistence type="predicted"/>
<dbReference type="EMBL" id="ASPP01009324">
    <property type="protein sequence ID" value="ETO24278.1"/>
    <property type="molecule type" value="Genomic_DNA"/>
</dbReference>
<dbReference type="AlphaFoldDB" id="X6NEG0"/>
<organism evidence="2 3">
    <name type="scientific">Reticulomyxa filosa</name>
    <dbReference type="NCBI Taxonomy" id="46433"/>
    <lineage>
        <taxon>Eukaryota</taxon>
        <taxon>Sar</taxon>
        <taxon>Rhizaria</taxon>
        <taxon>Retaria</taxon>
        <taxon>Foraminifera</taxon>
        <taxon>Monothalamids</taxon>
        <taxon>Reticulomyxidae</taxon>
        <taxon>Reticulomyxa</taxon>
    </lineage>
</organism>
<feature type="domain" description="Glycosyltransferase 61 catalytic" evidence="1">
    <location>
        <begin position="228"/>
        <end position="420"/>
    </location>
</feature>
<comment type="caution">
    <text evidence="2">The sequence shown here is derived from an EMBL/GenBank/DDBJ whole genome shotgun (WGS) entry which is preliminary data.</text>
</comment>
<sequence>MNELSKLPVVILLNKEGHVIVNTSEDDSTKKSEMLAPHSTPEFENSRLINVSLSEIKEIIDNDFGHWKLEQSSLVYCANVEQSNKKCRTWKDGKKLESLVTSVSNIEEKDTKEMRLHLHSPTHLKMCTKILKEGTKAGPVNLSQPHPPRPYVMKDSQTPIEWYLNFTSPHMGVLVHSPGFVADFSMFNSEYFFDMGMQMGSISCWKDKDIQVIDAPVLLINGWSSDAFQHFAIEVVPRLALVYDWLMLPQHKHIKIVSSASRCVCVSLFVHYRVLPHTGWCVTTKFTYYSDVMITPYFLSLNNPRSFKLFPRGILGPIQHLLTNGRRDVDRDTVLYLSRHGSSQRNVKNHNNVVAVIERWTQEKNNNPKQTKPLKFVEFVVQNKPFDYDRDIVSRSLFIIGPHGGKFANLIFACPNTYVLEFSDVFIKTERFRSDYYALAQAASLHYWYLIPDNFTSYFNFSMTINIQTLKDVLDQMYSDMANNYPHLLQRS</sequence>
<evidence type="ECO:0000259" key="1">
    <source>
        <dbReference type="Pfam" id="PF04577"/>
    </source>
</evidence>
<name>X6NEG0_RETFI</name>
<evidence type="ECO:0000313" key="3">
    <source>
        <dbReference type="Proteomes" id="UP000023152"/>
    </source>
</evidence>